<dbReference type="GO" id="GO:0051301">
    <property type="term" value="P:cell division"/>
    <property type="evidence" value="ECO:0007669"/>
    <property type="project" value="UniProtKB-KW"/>
</dbReference>
<dbReference type="OrthoDB" id="362021at2759"/>
<dbReference type="EMBL" id="GHWJ01006317">
    <property type="protein sequence ID" value="NOV39054.1"/>
    <property type="molecule type" value="Transcribed_RNA"/>
</dbReference>
<feature type="region of interest" description="Disordered" evidence="11">
    <location>
        <begin position="1"/>
        <end position="61"/>
    </location>
</feature>
<evidence type="ECO:0000256" key="10">
    <source>
        <dbReference type="ARBA" id="ARBA00023306"/>
    </source>
</evidence>
<dbReference type="AlphaFoldDB" id="A0A6M2CZX4"/>
<evidence type="ECO:0000256" key="4">
    <source>
        <dbReference type="ARBA" id="ARBA00016065"/>
    </source>
</evidence>
<keyword evidence="5" id="KW-0158">Chromosome</keyword>
<evidence type="ECO:0000256" key="7">
    <source>
        <dbReference type="ARBA" id="ARBA00022618"/>
    </source>
</evidence>
<evidence type="ECO:0000313" key="12">
    <source>
        <dbReference type="EMBL" id="NOV39054.1"/>
    </source>
</evidence>
<evidence type="ECO:0000256" key="8">
    <source>
        <dbReference type="ARBA" id="ARBA00022776"/>
    </source>
</evidence>
<evidence type="ECO:0000256" key="5">
    <source>
        <dbReference type="ARBA" id="ARBA00022454"/>
    </source>
</evidence>
<dbReference type="GO" id="GO:0005737">
    <property type="term" value="C:cytoplasm"/>
    <property type="evidence" value="ECO:0007669"/>
    <property type="project" value="UniProtKB-SubCell"/>
</dbReference>
<evidence type="ECO:0000256" key="9">
    <source>
        <dbReference type="ARBA" id="ARBA00023067"/>
    </source>
</evidence>
<comment type="similarity">
    <text evidence="3">Belongs to the CND2 (condensin subunit 2) family.</text>
</comment>
<evidence type="ECO:0000256" key="6">
    <source>
        <dbReference type="ARBA" id="ARBA00022490"/>
    </source>
</evidence>
<keyword evidence="8" id="KW-0498">Mitosis</keyword>
<feature type="region of interest" description="Disordered" evidence="11">
    <location>
        <begin position="536"/>
        <end position="563"/>
    </location>
</feature>
<evidence type="ECO:0000256" key="11">
    <source>
        <dbReference type="SAM" id="MobiDB-lite"/>
    </source>
</evidence>
<feature type="region of interest" description="Disordered" evidence="11">
    <location>
        <begin position="184"/>
        <end position="212"/>
    </location>
</feature>
<dbReference type="GO" id="GO:0003682">
    <property type="term" value="F:chromatin binding"/>
    <property type="evidence" value="ECO:0007669"/>
    <property type="project" value="TreeGrafter"/>
</dbReference>
<dbReference type="PANTHER" id="PTHR13108:SF9">
    <property type="entry name" value="CONDENSIN COMPLEX SUBUNIT 2"/>
    <property type="match status" value="1"/>
</dbReference>
<accession>A0A6M2CZX4</accession>
<dbReference type="VEuPathDB" id="VectorBase:LOC119175875"/>
<dbReference type="Pfam" id="PF05786">
    <property type="entry name" value="Cnd2"/>
    <property type="match status" value="2"/>
</dbReference>
<evidence type="ECO:0000256" key="2">
    <source>
        <dbReference type="ARBA" id="ARBA00004496"/>
    </source>
</evidence>
<feature type="compositionally biased region" description="Pro residues" evidence="11">
    <location>
        <begin position="543"/>
        <end position="563"/>
    </location>
</feature>
<sequence>MDQTGCSTPKRKLDETDFATPPRETDAAEFLTPTRKQARASLQGSALRGKNDDGAEKHSRQQEILQELHSQHTESPGTPGNRSVGLVPPTFTDVQLAEHYTSCIRLSTENKINVKNAFNLHLIDLIRKVLQTEDGSTNFQVASCTLEASAKIYACRVDHVHSEVLKIAGELGISSRLRKRELIKGRVKKEDPDQPAATTKGRGKRTKSRGSSTLVRNVKTITIEKVETIKAIDPLQEYIRAHSTCGTADCFVINHIYSFSDRGEVIYLNTKWQHQPINDIRVKAPIDYLQTCLNSHGELCYDPGLLYMWDDSSVEEERGDFPGLMDTSYGFHCPNASVAVTEEQGPSLPYVGNSNDKDDQCGHVFEDPCPERPEDLIKDGISDLVKYIAPVRQDYSYFTNKFSCVPHGPEQWRLRKAKVKTTGPVRGRKKAEKVAPHLDFSNVRPDYTNFVRLKRQPVLDKATLNSWSKSKHTLALSEMGEDVNLSTLLLLDDREIPELEIPPIKAVAKDCGRASSVGGLPPDIHEDSNMLVDNVGDAGPSVPVEPLPPLPPPPAPAPAPAPAPQFKPAVPYQPKFVPGKIPKFQFSFKRFDMKDMKQAMWRTMTGHKDNKENDPSSANVPDKGAITKYTFRKLYDNVGPQLNRINRASINVPVAFVALLHLAAEKEFFVESVKGLKDLKIKLKI</sequence>
<keyword evidence="6" id="KW-0963">Cytoplasm</keyword>
<dbReference type="GO" id="GO:0007076">
    <property type="term" value="P:mitotic chromosome condensation"/>
    <property type="evidence" value="ECO:0007669"/>
    <property type="project" value="InterPro"/>
</dbReference>
<name>A0A6M2CZX4_RHIMP</name>
<keyword evidence="10" id="KW-0131">Cell cycle</keyword>
<dbReference type="GO" id="GO:0000796">
    <property type="term" value="C:condensin complex"/>
    <property type="evidence" value="ECO:0007669"/>
    <property type="project" value="InterPro"/>
</dbReference>
<comment type="subcellular location">
    <subcellularLocation>
        <location evidence="1">Chromosome</location>
    </subcellularLocation>
    <subcellularLocation>
        <location evidence="2">Cytoplasm</location>
    </subcellularLocation>
</comment>
<dbReference type="InterPro" id="IPR022816">
    <property type="entry name" value="Condensin_barren_su2"/>
</dbReference>
<protein>
    <recommendedName>
        <fullName evidence="4">Condensin complex subunit 2</fullName>
    </recommendedName>
</protein>
<feature type="compositionally biased region" description="Basic and acidic residues" evidence="11">
    <location>
        <begin position="49"/>
        <end position="61"/>
    </location>
</feature>
<proteinExistence type="inferred from homology"/>
<organism evidence="12">
    <name type="scientific">Rhipicephalus microplus</name>
    <name type="common">Cattle tick</name>
    <name type="synonym">Boophilus microplus</name>
    <dbReference type="NCBI Taxonomy" id="6941"/>
    <lineage>
        <taxon>Eukaryota</taxon>
        <taxon>Metazoa</taxon>
        <taxon>Ecdysozoa</taxon>
        <taxon>Arthropoda</taxon>
        <taxon>Chelicerata</taxon>
        <taxon>Arachnida</taxon>
        <taxon>Acari</taxon>
        <taxon>Parasitiformes</taxon>
        <taxon>Ixodida</taxon>
        <taxon>Ixodoidea</taxon>
        <taxon>Ixodidae</taxon>
        <taxon>Rhipicephalinae</taxon>
        <taxon>Rhipicephalus</taxon>
        <taxon>Boophilus</taxon>
    </lineage>
</organism>
<dbReference type="PANTHER" id="PTHR13108">
    <property type="entry name" value="CONDENSIN COMPLEX SUBUNIT 2"/>
    <property type="match status" value="1"/>
</dbReference>
<evidence type="ECO:0000256" key="1">
    <source>
        <dbReference type="ARBA" id="ARBA00004286"/>
    </source>
</evidence>
<keyword evidence="9" id="KW-0226">DNA condensation</keyword>
<reference evidence="12" key="1">
    <citation type="submission" date="2019-09" db="EMBL/GenBank/DDBJ databases">
        <title>Organ-specific transcriptomic study of the physiology of the cattle tick, Rhipicephalus microplus.</title>
        <authorList>
            <person name="Tirloni L."/>
            <person name="Braz G."/>
            <person name="Gandara A.C.P."/>
            <person name="Sabadin G.A."/>
            <person name="da Silva R.M."/>
            <person name="Guizzo M.G."/>
            <person name="Machado J.A."/>
            <person name="Costa E.P."/>
            <person name="Gomes H.F."/>
            <person name="Moraes J."/>
            <person name="Mota M.B.S."/>
            <person name="Mesquita R.D."/>
            <person name="Alvarenga P.H."/>
            <person name="Alves F."/>
            <person name="Seixas A."/>
            <person name="da Fonseca R.N."/>
            <person name="Fogaca A."/>
            <person name="Logullo C."/>
            <person name="Tanaka A."/>
            <person name="Daffre S."/>
            <person name="Termignoni C."/>
            <person name="Vaz I.S.Jr."/>
            <person name="Oliveira P.L."/>
            <person name="Ribeiro J.M."/>
        </authorList>
    </citation>
    <scope>NUCLEOTIDE SEQUENCE</scope>
    <source>
        <strain evidence="12">Porto Alegre</strain>
    </source>
</reference>
<keyword evidence="7" id="KW-0132">Cell division</keyword>
<evidence type="ECO:0000256" key="3">
    <source>
        <dbReference type="ARBA" id="ARBA00009471"/>
    </source>
</evidence>